<feature type="domain" description="PHD-type" evidence="14">
    <location>
        <begin position="415"/>
        <end position="552"/>
    </location>
</feature>
<keyword evidence="3" id="KW-0678">Repressor</keyword>
<dbReference type="CDD" id="cd11725">
    <property type="entry name" value="ADDz_Dnmt3"/>
    <property type="match status" value="1"/>
</dbReference>
<evidence type="ECO:0000313" key="16">
    <source>
        <dbReference type="Proteomes" id="UP000639338"/>
    </source>
</evidence>
<dbReference type="GO" id="GO:0010468">
    <property type="term" value="P:regulation of gene expression"/>
    <property type="evidence" value="ECO:0007669"/>
    <property type="project" value="UniProtKB-ARBA"/>
</dbReference>
<feature type="active site" evidence="11">
    <location>
        <position position="644"/>
    </location>
</feature>
<dbReference type="Pfam" id="PF17980">
    <property type="entry name" value="ADD_DNMT3"/>
    <property type="match status" value="1"/>
</dbReference>
<dbReference type="InterPro" id="IPR050390">
    <property type="entry name" value="C5-Methyltransferase"/>
</dbReference>
<organism evidence="15 16">
    <name type="scientific">Aphidius gifuensis</name>
    <name type="common">Parasitoid wasp</name>
    <dbReference type="NCBI Taxonomy" id="684658"/>
    <lineage>
        <taxon>Eukaryota</taxon>
        <taxon>Metazoa</taxon>
        <taxon>Ecdysozoa</taxon>
        <taxon>Arthropoda</taxon>
        <taxon>Hexapoda</taxon>
        <taxon>Insecta</taxon>
        <taxon>Pterygota</taxon>
        <taxon>Neoptera</taxon>
        <taxon>Endopterygota</taxon>
        <taxon>Hymenoptera</taxon>
        <taxon>Apocrita</taxon>
        <taxon>Ichneumonoidea</taxon>
        <taxon>Braconidae</taxon>
        <taxon>Aphidiinae</taxon>
        <taxon>Aphidius</taxon>
    </lineage>
</organism>
<comment type="subcellular location">
    <subcellularLocation>
        <location evidence="1">Nucleus</location>
    </subcellularLocation>
</comment>
<dbReference type="SUPFAM" id="SSF57903">
    <property type="entry name" value="FYVE/PHD zinc finger"/>
    <property type="match status" value="1"/>
</dbReference>
<dbReference type="PANTHER" id="PTHR23068">
    <property type="entry name" value="DNA CYTOSINE-5- -METHYLTRANSFERASE 3-RELATED"/>
    <property type="match status" value="1"/>
</dbReference>
<dbReference type="InterPro" id="IPR011011">
    <property type="entry name" value="Znf_FYVE_PHD"/>
</dbReference>
<reference evidence="15 16" key="1">
    <citation type="submission" date="2020-08" db="EMBL/GenBank/DDBJ databases">
        <title>Aphidius gifuensis genome sequencing and assembly.</title>
        <authorList>
            <person name="Du Z."/>
        </authorList>
    </citation>
    <scope>NUCLEOTIDE SEQUENCE [LARGE SCALE GENOMIC DNA]</scope>
    <source>
        <strain evidence="15">YNYX2018</strain>
        <tissue evidence="15">Adults</tissue>
    </source>
</reference>
<evidence type="ECO:0000256" key="1">
    <source>
        <dbReference type="ARBA" id="ARBA00004123"/>
    </source>
</evidence>
<dbReference type="PROSITE" id="PS51679">
    <property type="entry name" value="SAM_MT_C5"/>
    <property type="match status" value="1"/>
</dbReference>
<dbReference type="Gene3D" id="2.20.70.90">
    <property type="match status" value="1"/>
</dbReference>
<comment type="caution">
    <text evidence="15">The sequence shown here is derived from an EMBL/GenBank/DDBJ whole genome shotgun (WGS) entry which is preliminary data.</text>
</comment>
<evidence type="ECO:0000256" key="3">
    <source>
        <dbReference type="ARBA" id="ARBA00022491"/>
    </source>
</evidence>
<feature type="domain" description="PWWP" evidence="13">
    <location>
        <begin position="252"/>
        <end position="310"/>
    </location>
</feature>
<keyword evidence="4 11" id="KW-0489">Methyltransferase</keyword>
<dbReference type="SUPFAM" id="SSF53335">
    <property type="entry name" value="S-adenosyl-L-methionine-dependent methyltransferases"/>
    <property type="match status" value="1"/>
</dbReference>
<comment type="similarity">
    <text evidence="11">Belongs to the class I-like SAM-binding methyltransferase superfamily. C5-methyltransferase family.</text>
</comment>
<dbReference type="CDD" id="cd05835">
    <property type="entry name" value="PWWP_DNMT3"/>
    <property type="match status" value="2"/>
</dbReference>
<sequence>MEEIELVDTFDTDKKTQKFRSRKTQAWWDEQGGCENDIIRVTGVDGHLTRNLLKTTESIKRKKNFFDPGTLVWGNCTGWWPGLVVDPDDIGMLEDPVKIWIFWLGEGKISQLKNTQVKIFYEGSTDRLADILNGKTRKLGHSFDEMIKELGERLNDKITKPYETWSKRIYLKLKNHDDIIFYPYPLEIKNKLDQLKLKNKELNSNKSIASQALNKQKSNNKKLKIDDKKSSSVNKQNDKSSTDVLHLKFQKIGTIVWGKIAGQIWWPGVITDYHDCGMQEPKFGCQWIMWYGDYTLSQVNHKCIMNFEKGIKKLEPIIKQSKRDVYKKGIFQASLDYCEFYGVKTEGWTLQSIFDWSKKPKSSRVNLTKRNLTTQLLETIKYSQKIQSELKKHITKCTTADVREHDIKNSSKLELVKVGKANINELCLMCLENYDESLINHPYFDGKLCQVCLVKYKPTIFAYDDDGKCFFCTVCAGTDTVVMCGNPDCPRVYCMSCLKYLISPKSYKKILKCEPWNCYLCETNKIFIKSSIIKPRIDWKNNIFELFKTSHETMSSCLKRFNNKKNKIRVLSLFDGISTGFLALNKLGLDVECYYASEIDPDAELVSLVNNGNLITRLGDVRNITEEKIRQILPIDLLIGGSPCNDLSLVNPKRRGLHDPNGTGVLFFEFCRIKKILETLNIDRHLFWMFENVASMPEEYKQDINKNLGCEPDLIDSSFYSPQHRPRYYWNNIPLSNSIKLSKDLQDVLAPNCNRYALVKKIRTVTTQLKSLKQGTKALKPVLMNEEYDCLWTTELEEIFSLPRHYTDVNNLSATKRQKLIGQSWCVQTITEILRPLCHFFTQINS</sequence>
<keyword evidence="16" id="KW-1185">Reference proteome</keyword>
<evidence type="ECO:0000256" key="11">
    <source>
        <dbReference type="PROSITE-ProRule" id="PRU01016"/>
    </source>
</evidence>
<feature type="compositionally biased region" description="Basic and acidic residues" evidence="12">
    <location>
        <begin position="223"/>
        <end position="238"/>
    </location>
</feature>
<dbReference type="PANTHER" id="PTHR23068:SF25">
    <property type="entry name" value="DNA (CYTOSINE-5)-METHYLTRANSFERASE DRM2"/>
    <property type="match status" value="1"/>
</dbReference>
<evidence type="ECO:0000256" key="10">
    <source>
        <dbReference type="ARBA" id="ARBA00023242"/>
    </source>
</evidence>
<dbReference type="GO" id="GO:0032259">
    <property type="term" value="P:methylation"/>
    <property type="evidence" value="ECO:0007669"/>
    <property type="project" value="UniProtKB-KW"/>
</dbReference>
<dbReference type="InterPro" id="IPR049554">
    <property type="entry name" value="DNMT3_ADD_PHD"/>
</dbReference>
<evidence type="ECO:0000313" key="15">
    <source>
        <dbReference type="EMBL" id="KAF7988926.1"/>
    </source>
</evidence>
<keyword evidence="7" id="KW-0479">Metal-binding</keyword>
<dbReference type="AlphaFoldDB" id="A0A834XMX8"/>
<dbReference type="SUPFAM" id="SSF63748">
    <property type="entry name" value="Tudor/PWWP/MBT"/>
    <property type="match status" value="2"/>
</dbReference>
<evidence type="ECO:0000259" key="14">
    <source>
        <dbReference type="PROSITE" id="PS51533"/>
    </source>
</evidence>
<protein>
    <recommendedName>
        <fullName evidence="2">DNA (cytosine-5-)-methyltransferase</fullName>
        <ecNumber evidence="2">2.1.1.37</ecNumber>
    </recommendedName>
</protein>
<evidence type="ECO:0000256" key="4">
    <source>
        <dbReference type="ARBA" id="ARBA00022603"/>
    </source>
</evidence>
<dbReference type="Gene3D" id="2.30.30.140">
    <property type="match status" value="2"/>
</dbReference>
<evidence type="ECO:0000256" key="2">
    <source>
        <dbReference type="ARBA" id="ARBA00011975"/>
    </source>
</evidence>
<keyword evidence="9" id="KW-0862">Zinc</keyword>
<dbReference type="Pfam" id="PF21255">
    <property type="entry name" value="DNMT3_ADD_GATA1-like"/>
    <property type="match status" value="1"/>
</dbReference>
<evidence type="ECO:0000256" key="12">
    <source>
        <dbReference type="SAM" id="MobiDB-lite"/>
    </source>
</evidence>
<evidence type="ECO:0000256" key="5">
    <source>
        <dbReference type="ARBA" id="ARBA00022679"/>
    </source>
</evidence>
<keyword evidence="10" id="KW-0539">Nucleus</keyword>
<dbReference type="OrthoDB" id="641149at2759"/>
<name>A0A834XMX8_APHGI</name>
<keyword evidence="5 11" id="KW-0808">Transferase</keyword>
<dbReference type="InterPro" id="IPR040552">
    <property type="entry name" value="DNMT3_ADD_GATA1-like"/>
</dbReference>
<dbReference type="InterPro" id="IPR001525">
    <property type="entry name" value="C5_MeTfrase"/>
</dbReference>
<dbReference type="InterPro" id="IPR029063">
    <property type="entry name" value="SAM-dependent_MTases_sf"/>
</dbReference>
<keyword evidence="6 11" id="KW-0949">S-adenosyl-L-methionine</keyword>
<keyword evidence="8" id="KW-0863">Zinc-finger</keyword>
<dbReference type="EMBL" id="JACMRX010000005">
    <property type="protein sequence ID" value="KAF7988926.1"/>
    <property type="molecule type" value="Genomic_DNA"/>
</dbReference>
<dbReference type="PROSITE" id="PS50812">
    <property type="entry name" value="PWWP"/>
    <property type="match status" value="1"/>
</dbReference>
<evidence type="ECO:0000259" key="13">
    <source>
        <dbReference type="PROSITE" id="PS50812"/>
    </source>
</evidence>
<dbReference type="GO" id="GO:0005634">
    <property type="term" value="C:nucleus"/>
    <property type="evidence" value="ECO:0007669"/>
    <property type="project" value="UniProtKB-SubCell"/>
</dbReference>
<dbReference type="Pfam" id="PF00145">
    <property type="entry name" value="DNA_methylase"/>
    <property type="match status" value="1"/>
</dbReference>
<feature type="region of interest" description="Disordered" evidence="12">
    <location>
        <begin position="219"/>
        <end position="238"/>
    </location>
</feature>
<proteinExistence type="inferred from homology"/>
<evidence type="ECO:0000256" key="7">
    <source>
        <dbReference type="ARBA" id="ARBA00022723"/>
    </source>
</evidence>
<gene>
    <name evidence="15" type="ORF">HCN44_007236</name>
</gene>
<dbReference type="Pfam" id="PF00855">
    <property type="entry name" value="PWWP"/>
    <property type="match status" value="2"/>
</dbReference>
<dbReference type="InterPro" id="IPR025766">
    <property type="entry name" value="ADD"/>
</dbReference>
<dbReference type="EC" id="2.1.1.37" evidence="2"/>
<dbReference type="GO" id="GO:0008270">
    <property type="term" value="F:zinc ion binding"/>
    <property type="evidence" value="ECO:0007669"/>
    <property type="project" value="UniProtKB-KW"/>
</dbReference>
<dbReference type="InterPro" id="IPR000313">
    <property type="entry name" value="PWWP_dom"/>
</dbReference>
<accession>A0A834XMX8</accession>
<evidence type="ECO:0000256" key="6">
    <source>
        <dbReference type="ARBA" id="ARBA00022691"/>
    </source>
</evidence>
<dbReference type="Gene3D" id="3.40.50.150">
    <property type="entry name" value="Vaccinia Virus protein VP39"/>
    <property type="match status" value="1"/>
</dbReference>
<evidence type="ECO:0000256" key="9">
    <source>
        <dbReference type="ARBA" id="ARBA00022833"/>
    </source>
</evidence>
<dbReference type="PROSITE" id="PS00094">
    <property type="entry name" value="C5_MTASE_1"/>
    <property type="match status" value="1"/>
</dbReference>
<dbReference type="PROSITE" id="PS51533">
    <property type="entry name" value="ADD"/>
    <property type="match status" value="1"/>
</dbReference>
<dbReference type="Proteomes" id="UP000639338">
    <property type="component" value="Unassembled WGS sequence"/>
</dbReference>
<dbReference type="InterPro" id="IPR018117">
    <property type="entry name" value="C5_DNA_meth_AS"/>
</dbReference>
<dbReference type="GO" id="GO:0003886">
    <property type="term" value="F:DNA (cytosine-5-)-methyltransferase activity"/>
    <property type="evidence" value="ECO:0007669"/>
    <property type="project" value="UniProtKB-EC"/>
</dbReference>
<evidence type="ECO:0000256" key="8">
    <source>
        <dbReference type="ARBA" id="ARBA00022771"/>
    </source>
</evidence>